<feature type="coiled-coil region" evidence="1">
    <location>
        <begin position="99"/>
        <end position="183"/>
    </location>
</feature>
<feature type="compositionally biased region" description="Polar residues" evidence="2">
    <location>
        <begin position="247"/>
        <end position="259"/>
    </location>
</feature>
<name>A0AAF0FN44_9EURY</name>
<dbReference type="Proteomes" id="UP001218895">
    <property type="component" value="Chromosome"/>
</dbReference>
<accession>A0AAF0FN44</accession>
<dbReference type="AlphaFoldDB" id="A0AAF0FN44"/>
<gene>
    <name evidence="4" type="ORF">L1994_02900</name>
</gene>
<evidence type="ECO:0000313" key="5">
    <source>
        <dbReference type="Proteomes" id="UP001218895"/>
    </source>
</evidence>
<feature type="compositionally biased region" description="Basic residues" evidence="2">
    <location>
        <begin position="367"/>
        <end position="376"/>
    </location>
</feature>
<evidence type="ECO:0000256" key="3">
    <source>
        <dbReference type="SAM" id="Phobius"/>
    </source>
</evidence>
<keyword evidence="5" id="KW-1185">Reference proteome</keyword>
<proteinExistence type="predicted"/>
<dbReference type="EMBL" id="CP091092">
    <property type="protein sequence ID" value="WFN37353.1"/>
    <property type="molecule type" value="Genomic_DNA"/>
</dbReference>
<feature type="transmembrane region" description="Helical" evidence="3">
    <location>
        <begin position="322"/>
        <end position="341"/>
    </location>
</feature>
<feature type="region of interest" description="Disordered" evidence="2">
    <location>
        <begin position="349"/>
        <end position="378"/>
    </location>
</feature>
<sequence>MKKIIMLFLLIAVSALFLLIFAPYTQNTELFSPKDIPGTDSNLNPDALKQISREKSEETLSVMQDFISLSETIILNIRYERVEDAYDDIEEYKNYLSKYDNLVINLDMTKSEIEEFRRNNKEHLKNLETLAKQNEELLKLEMLQIRYQNSDDMNSYYSVTYNITQLREEISGTKKDLAETTEKTIESGEKYSLQTESLNTSKKEIEFIGVLKREDDILAKPEGGGKSSLNTTHPKDSEMTGGGSDYEITSNPTEKTPTLQDTLESTIKPKTPHATTKISGQESGKDDVFLDYYPFKHLNLLIKNFLSIFSSDKKTEDSSDSFLLLATVLIVVLSFFGFVKIRRNKSKKKYKKRLTKDKPDKGEIGKKAGKKDKKAKNQNLTNIQDEYQRLISSSMEDKAFRLLADSLFGTVAHSQKIKYKKSLTNNDFLKLLPEKEKTRLLSFVMLYEKVVYSDNKTSEDKENLYLLFSTLYEIYEGGI</sequence>
<keyword evidence="1" id="KW-0175">Coiled coil</keyword>
<keyword evidence="3" id="KW-1133">Transmembrane helix</keyword>
<protein>
    <recommendedName>
        <fullName evidence="6">DUF4129 domain-containing protein</fullName>
    </recommendedName>
</protein>
<evidence type="ECO:0000256" key="2">
    <source>
        <dbReference type="SAM" id="MobiDB-lite"/>
    </source>
</evidence>
<keyword evidence="3" id="KW-0812">Transmembrane</keyword>
<dbReference type="RefSeq" id="WP_278100192.1">
    <property type="nucleotide sequence ID" value="NZ_CP091092.1"/>
</dbReference>
<feature type="compositionally biased region" description="Basic and acidic residues" evidence="2">
    <location>
        <begin position="356"/>
        <end position="366"/>
    </location>
</feature>
<evidence type="ECO:0000256" key="1">
    <source>
        <dbReference type="SAM" id="Coils"/>
    </source>
</evidence>
<dbReference type="KEGG" id="manq:L1994_02900"/>
<evidence type="ECO:0000313" key="4">
    <source>
        <dbReference type="EMBL" id="WFN37353.1"/>
    </source>
</evidence>
<organism evidence="4 5">
    <name type="scientific">Methanomicrobium antiquum</name>
    <dbReference type="NCBI Taxonomy" id="487686"/>
    <lineage>
        <taxon>Archaea</taxon>
        <taxon>Methanobacteriati</taxon>
        <taxon>Methanobacteriota</taxon>
        <taxon>Stenosarchaea group</taxon>
        <taxon>Methanomicrobia</taxon>
        <taxon>Methanomicrobiales</taxon>
        <taxon>Methanomicrobiaceae</taxon>
        <taxon>Methanomicrobium</taxon>
    </lineage>
</organism>
<keyword evidence="3" id="KW-0472">Membrane</keyword>
<dbReference type="GeneID" id="79949309"/>
<evidence type="ECO:0008006" key="6">
    <source>
        <dbReference type="Google" id="ProtNLM"/>
    </source>
</evidence>
<reference evidence="4" key="1">
    <citation type="submission" date="2022-01" db="EMBL/GenBank/DDBJ databases">
        <title>Complete genome of Methanomicrobium antiquum DSM 21220.</title>
        <authorList>
            <person name="Chen S.-C."/>
            <person name="You Y.-T."/>
            <person name="Zhou Y.-Z."/>
            <person name="Lai M.-C."/>
        </authorList>
    </citation>
    <scope>NUCLEOTIDE SEQUENCE</scope>
    <source>
        <strain evidence="4">DSM 21220</strain>
    </source>
</reference>
<feature type="region of interest" description="Disordered" evidence="2">
    <location>
        <begin position="219"/>
        <end position="259"/>
    </location>
</feature>